<dbReference type="Pfam" id="PF10042">
    <property type="entry name" value="DUF2278"/>
    <property type="match status" value="1"/>
</dbReference>
<sequence>MPVENYGVLKGIAIDKNMEREDKKSPHYQIMMTGEENEKYRIAVNAKSISGQPELLYLVDEEFDASAITILPTMDNGYTPITESNREIALDYIRSNLFDSSKMKKLPSTKPGEDNDLHDLLNKYIPKAIKESSTVYIYGSKWGPDQETDKVFDFSPSNGMHNVHMNQGNPKPGEFADDNGIWHDGGILIQFNEKWVAIFLAFQSQSWCTSEEGHPTRKCTHMEREA</sequence>
<accession>A0AAP8JUV8</accession>
<evidence type="ECO:0000313" key="1">
    <source>
        <dbReference type="EMBL" id="PHE06575.1"/>
    </source>
</evidence>
<dbReference type="Proteomes" id="UP000224044">
    <property type="component" value="Unassembled WGS sequence"/>
</dbReference>
<organism evidence="1 2">
    <name type="scientific">Bacillus toyonensis</name>
    <dbReference type="NCBI Taxonomy" id="155322"/>
    <lineage>
        <taxon>Bacteria</taxon>
        <taxon>Bacillati</taxon>
        <taxon>Bacillota</taxon>
        <taxon>Bacilli</taxon>
        <taxon>Bacillales</taxon>
        <taxon>Bacillaceae</taxon>
        <taxon>Bacillus</taxon>
        <taxon>Bacillus cereus group</taxon>
    </lineage>
</organism>
<dbReference type="EMBL" id="NUSY01000046">
    <property type="protein sequence ID" value="PHE06575.1"/>
    <property type="molecule type" value="Genomic_DNA"/>
</dbReference>
<dbReference type="RefSeq" id="WP_086397142.1">
    <property type="nucleotide sequence ID" value="NZ_JARMQX010000041.1"/>
</dbReference>
<dbReference type="InterPro" id="IPR019268">
    <property type="entry name" value="DUF2278"/>
</dbReference>
<name>A0AAP8JUV8_9BACI</name>
<protein>
    <submittedName>
        <fullName evidence="1">DUF2278 domain-containing protein</fullName>
    </submittedName>
</protein>
<gene>
    <name evidence="1" type="ORF">COF62_28895</name>
</gene>
<proteinExistence type="predicted"/>
<comment type="caution">
    <text evidence="1">The sequence shown here is derived from an EMBL/GenBank/DDBJ whole genome shotgun (WGS) entry which is preliminary data.</text>
</comment>
<reference evidence="1 2" key="1">
    <citation type="submission" date="2017-09" db="EMBL/GenBank/DDBJ databases">
        <title>Large-scale bioinformatics analysis of Bacillus genomes uncovers conserved roles of natural products in bacterial physiology.</title>
        <authorList>
            <consortium name="Agbiome Team Llc"/>
            <person name="Bleich R.M."/>
            <person name="Grubbs K.J."/>
            <person name="Santa Maria K.C."/>
            <person name="Allen S.E."/>
            <person name="Farag S."/>
            <person name="Shank E.A."/>
            <person name="Bowers A."/>
        </authorList>
    </citation>
    <scope>NUCLEOTIDE SEQUENCE [LARGE SCALE GENOMIC DNA]</scope>
    <source>
        <strain evidence="1 2">AFS042148</strain>
    </source>
</reference>
<dbReference type="AlphaFoldDB" id="A0AAP8JUV8"/>
<evidence type="ECO:0000313" key="2">
    <source>
        <dbReference type="Proteomes" id="UP000224044"/>
    </source>
</evidence>